<gene>
    <name evidence="6" type="ORF">BKA15_000868</name>
</gene>
<evidence type="ECO:0000313" key="6">
    <source>
        <dbReference type="EMBL" id="NYE69539.1"/>
    </source>
</evidence>
<evidence type="ECO:0000256" key="3">
    <source>
        <dbReference type="ARBA" id="ARBA00023163"/>
    </source>
</evidence>
<dbReference type="SUPFAM" id="SSF46689">
    <property type="entry name" value="Homeodomain-like"/>
    <property type="match status" value="1"/>
</dbReference>
<dbReference type="PANTHER" id="PTHR30055">
    <property type="entry name" value="HTH-TYPE TRANSCRIPTIONAL REGULATOR RUTR"/>
    <property type="match status" value="1"/>
</dbReference>
<keyword evidence="3" id="KW-0804">Transcription</keyword>
<name>A0A7Y9L792_9ACTN</name>
<evidence type="ECO:0000256" key="2">
    <source>
        <dbReference type="ARBA" id="ARBA00023125"/>
    </source>
</evidence>
<dbReference type="Pfam" id="PF00440">
    <property type="entry name" value="TetR_N"/>
    <property type="match status" value="1"/>
</dbReference>
<dbReference type="Proteomes" id="UP000569914">
    <property type="component" value="Unassembled WGS sequence"/>
</dbReference>
<dbReference type="InterPro" id="IPR009057">
    <property type="entry name" value="Homeodomain-like_sf"/>
</dbReference>
<dbReference type="AlphaFoldDB" id="A0A7Y9L792"/>
<proteinExistence type="predicted"/>
<dbReference type="PANTHER" id="PTHR30055:SF234">
    <property type="entry name" value="HTH-TYPE TRANSCRIPTIONAL REGULATOR BETI"/>
    <property type="match status" value="1"/>
</dbReference>
<keyword evidence="7" id="KW-1185">Reference proteome</keyword>
<comment type="caution">
    <text evidence="6">The sequence shown here is derived from an EMBL/GenBank/DDBJ whole genome shotgun (WGS) entry which is preliminary data.</text>
</comment>
<dbReference type="InterPro" id="IPR036271">
    <property type="entry name" value="Tet_transcr_reg_TetR-rel_C_sf"/>
</dbReference>
<feature type="DNA-binding region" description="H-T-H motif" evidence="4">
    <location>
        <begin position="40"/>
        <end position="59"/>
    </location>
</feature>
<evidence type="ECO:0000256" key="1">
    <source>
        <dbReference type="ARBA" id="ARBA00023015"/>
    </source>
</evidence>
<dbReference type="InterPro" id="IPR050109">
    <property type="entry name" value="HTH-type_TetR-like_transc_reg"/>
</dbReference>
<dbReference type="PRINTS" id="PR00455">
    <property type="entry name" value="HTHTETR"/>
</dbReference>
<feature type="domain" description="HTH tetR-type" evidence="5">
    <location>
        <begin position="17"/>
        <end position="77"/>
    </location>
</feature>
<dbReference type="InterPro" id="IPR001647">
    <property type="entry name" value="HTH_TetR"/>
</dbReference>
<dbReference type="RefSeq" id="WP_179748380.1">
    <property type="nucleotide sequence ID" value="NZ_JACCBU010000001.1"/>
</dbReference>
<dbReference type="GO" id="GO:0000976">
    <property type="term" value="F:transcription cis-regulatory region binding"/>
    <property type="evidence" value="ECO:0007669"/>
    <property type="project" value="TreeGrafter"/>
</dbReference>
<dbReference type="PROSITE" id="PS50977">
    <property type="entry name" value="HTH_TETR_2"/>
    <property type="match status" value="1"/>
</dbReference>
<dbReference type="EMBL" id="JACCBU010000001">
    <property type="protein sequence ID" value="NYE69539.1"/>
    <property type="molecule type" value="Genomic_DNA"/>
</dbReference>
<protein>
    <submittedName>
        <fullName evidence="6">AcrR family transcriptional regulator</fullName>
    </submittedName>
</protein>
<accession>A0A7Y9L792</accession>
<evidence type="ECO:0000256" key="4">
    <source>
        <dbReference type="PROSITE-ProRule" id="PRU00335"/>
    </source>
</evidence>
<sequence length="203" mass="22007">MSQVTSGRRRTQAERIEQTRSRLLESAARGFSTYGYGNVRLEDIARDAGYTRGALYHLFANKDELALAVIGWVEETWRAEVGDPAEEIDDPAERLVWTARAHARYCRKQVAAVLMSLRVEFAGRDHPVGAALSGVIGPLVADLAKLITLGRRRGSLPPGPPPRIVARAYIGVLEGVTSGVTGAPHDADLTERAVRGLLGLPQS</sequence>
<evidence type="ECO:0000313" key="7">
    <source>
        <dbReference type="Proteomes" id="UP000569914"/>
    </source>
</evidence>
<keyword evidence="2 4" id="KW-0238">DNA-binding</keyword>
<dbReference type="SUPFAM" id="SSF48498">
    <property type="entry name" value="Tetracyclin repressor-like, C-terminal domain"/>
    <property type="match status" value="1"/>
</dbReference>
<evidence type="ECO:0000259" key="5">
    <source>
        <dbReference type="PROSITE" id="PS50977"/>
    </source>
</evidence>
<keyword evidence="1" id="KW-0805">Transcription regulation</keyword>
<dbReference type="GO" id="GO:0003700">
    <property type="term" value="F:DNA-binding transcription factor activity"/>
    <property type="evidence" value="ECO:0007669"/>
    <property type="project" value="TreeGrafter"/>
</dbReference>
<reference evidence="6 7" key="1">
    <citation type="submission" date="2020-07" db="EMBL/GenBank/DDBJ databases">
        <title>Sequencing the genomes of 1000 actinobacteria strains.</title>
        <authorList>
            <person name="Klenk H.-P."/>
        </authorList>
    </citation>
    <scope>NUCLEOTIDE SEQUENCE [LARGE SCALE GENOMIC DNA]</scope>
    <source>
        <strain evidence="6 7">DSM 22083</strain>
    </source>
</reference>
<dbReference type="Gene3D" id="1.10.357.10">
    <property type="entry name" value="Tetracycline Repressor, domain 2"/>
    <property type="match status" value="1"/>
</dbReference>
<organism evidence="6 7">
    <name type="scientific">Microlunatus parietis</name>
    <dbReference type="NCBI Taxonomy" id="682979"/>
    <lineage>
        <taxon>Bacteria</taxon>
        <taxon>Bacillati</taxon>
        <taxon>Actinomycetota</taxon>
        <taxon>Actinomycetes</taxon>
        <taxon>Propionibacteriales</taxon>
        <taxon>Propionibacteriaceae</taxon>
        <taxon>Microlunatus</taxon>
    </lineage>
</organism>